<feature type="transmembrane region" description="Helical" evidence="1">
    <location>
        <begin position="21"/>
        <end position="42"/>
    </location>
</feature>
<keyword evidence="1" id="KW-1133">Transmembrane helix</keyword>
<feature type="transmembrane region" description="Helical" evidence="1">
    <location>
        <begin position="259"/>
        <end position="277"/>
    </location>
</feature>
<reference evidence="3 4" key="1">
    <citation type="submission" date="2019-07" db="EMBL/GenBank/DDBJ databases">
        <authorList>
            <person name="Huq M.A."/>
        </authorList>
    </citation>
    <scope>NUCLEOTIDE SEQUENCE [LARGE SCALE GENOMIC DNA]</scope>
    <source>
        <strain evidence="3 4">MAH-3</strain>
    </source>
</reference>
<keyword evidence="3" id="KW-0012">Acyltransferase</keyword>
<feature type="transmembrane region" description="Helical" evidence="1">
    <location>
        <begin position="314"/>
        <end position="337"/>
    </location>
</feature>
<proteinExistence type="predicted"/>
<keyword evidence="4" id="KW-1185">Reference proteome</keyword>
<evidence type="ECO:0000259" key="2">
    <source>
        <dbReference type="Pfam" id="PF01757"/>
    </source>
</evidence>
<name>A0A556N6F9_9FLAO</name>
<feature type="transmembrane region" description="Helical" evidence="1">
    <location>
        <begin position="221"/>
        <end position="239"/>
    </location>
</feature>
<accession>A0A556N6F9</accession>
<dbReference type="GO" id="GO:0016747">
    <property type="term" value="F:acyltransferase activity, transferring groups other than amino-acyl groups"/>
    <property type="evidence" value="ECO:0007669"/>
    <property type="project" value="InterPro"/>
</dbReference>
<evidence type="ECO:0000256" key="1">
    <source>
        <dbReference type="SAM" id="Phobius"/>
    </source>
</evidence>
<evidence type="ECO:0000313" key="4">
    <source>
        <dbReference type="Proteomes" id="UP000316008"/>
    </source>
</evidence>
<feature type="transmembrane region" description="Helical" evidence="1">
    <location>
        <begin position="89"/>
        <end position="109"/>
    </location>
</feature>
<dbReference type="EMBL" id="VLPL01000001">
    <property type="protein sequence ID" value="TSJ47772.1"/>
    <property type="molecule type" value="Genomic_DNA"/>
</dbReference>
<keyword evidence="3" id="KW-0808">Transferase</keyword>
<feature type="domain" description="Acyltransferase 3" evidence="2">
    <location>
        <begin position="17"/>
        <end position="330"/>
    </location>
</feature>
<comment type="caution">
    <text evidence="3">The sequence shown here is derived from an EMBL/GenBank/DDBJ whole genome shotgun (WGS) entry which is preliminary data.</text>
</comment>
<dbReference type="InterPro" id="IPR050879">
    <property type="entry name" value="Acyltransferase_3"/>
</dbReference>
<dbReference type="InterPro" id="IPR002656">
    <property type="entry name" value="Acyl_transf_3_dom"/>
</dbReference>
<evidence type="ECO:0000313" key="3">
    <source>
        <dbReference type="EMBL" id="TSJ47772.1"/>
    </source>
</evidence>
<dbReference type="PANTHER" id="PTHR23028:SF53">
    <property type="entry name" value="ACYL_TRANSF_3 DOMAIN-CONTAINING PROTEIN"/>
    <property type="match status" value="1"/>
</dbReference>
<organism evidence="3 4">
    <name type="scientific">Fluviicola chungangensis</name>
    <dbReference type="NCBI Taxonomy" id="2597671"/>
    <lineage>
        <taxon>Bacteria</taxon>
        <taxon>Pseudomonadati</taxon>
        <taxon>Bacteroidota</taxon>
        <taxon>Flavobacteriia</taxon>
        <taxon>Flavobacteriales</taxon>
        <taxon>Crocinitomicaceae</taxon>
        <taxon>Fluviicola</taxon>
    </lineage>
</organism>
<gene>
    <name evidence="3" type="ORF">FO442_01190</name>
</gene>
<dbReference type="PANTHER" id="PTHR23028">
    <property type="entry name" value="ACETYLTRANSFERASE"/>
    <property type="match status" value="1"/>
</dbReference>
<dbReference type="AlphaFoldDB" id="A0A556N6F9"/>
<dbReference type="Pfam" id="PF01757">
    <property type="entry name" value="Acyl_transf_3"/>
    <property type="match status" value="1"/>
</dbReference>
<protein>
    <submittedName>
        <fullName evidence="3">Acyltransferase</fullName>
    </submittedName>
</protein>
<keyword evidence="1" id="KW-0472">Membrane</keyword>
<keyword evidence="1" id="KW-0812">Transmembrane</keyword>
<feature type="transmembrane region" description="Helical" evidence="1">
    <location>
        <begin position="140"/>
        <end position="158"/>
    </location>
</feature>
<feature type="transmembrane region" description="Helical" evidence="1">
    <location>
        <begin position="48"/>
        <end position="68"/>
    </location>
</feature>
<feature type="transmembrane region" description="Helical" evidence="1">
    <location>
        <begin position="289"/>
        <end position="308"/>
    </location>
</feature>
<dbReference type="GO" id="GO:0016020">
    <property type="term" value="C:membrane"/>
    <property type="evidence" value="ECO:0007669"/>
    <property type="project" value="TreeGrafter"/>
</dbReference>
<feature type="transmembrane region" description="Helical" evidence="1">
    <location>
        <begin position="165"/>
        <end position="185"/>
    </location>
</feature>
<dbReference type="Proteomes" id="UP000316008">
    <property type="component" value="Unassembled WGS sequence"/>
</dbReference>
<sequence length="360" mass="41864">MNAAPSVKKDDSISRIRELDSLRGIAALIVLVFHFSLLNPGFLAFTKFGVTGVDLFFIISGFVITMSLERIQSGYQFLVNRFSRLYPTYWTAVIFTFGIICINKLFLGFEPQHAIPTRDFLYNLTMFQYYFGVKDLDGPYWTMIIEMLFYLVMGYLFVTKSLKSAVAILIPLTLLGTILTEFHWFQPFSMAYFKNFPLAQSLPLFVSGILFYRLFAKERNFVLNIILIIGCYFLQILLFTKTGRANYYISHSEYKAVLTVYYGIFFLFVFGKLKFIVNPITLFLGRISFALYLIHQYFSIYFLIPNLMKWGVNYYIAAFLIALPVCILIAAGITFFIEKPSEKWLKRNLYRLMDAIIIKK</sequence>
<dbReference type="RefSeq" id="WP_144331307.1">
    <property type="nucleotide sequence ID" value="NZ_VLPL01000001.1"/>
</dbReference>
<dbReference type="GO" id="GO:0000271">
    <property type="term" value="P:polysaccharide biosynthetic process"/>
    <property type="evidence" value="ECO:0007669"/>
    <property type="project" value="TreeGrafter"/>
</dbReference>
<feature type="transmembrane region" description="Helical" evidence="1">
    <location>
        <begin position="197"/>
        <end position="214"/>
    </location>
</feature>
<dbReference type="OrthoDB" id="290051at2"/>